<dbReference type="Proteomes" id="UP001275440">
    <property type="component" value="Unassembled WGS sequence"/>
</dbReference>
<dbReference type="Gene3D" id="1.20.1260.20">
    <property type="entry name" value="PPE superfamily"/>
    <property type="match status" value="1"/>
</dbReference>
<evidence type="ECO:0000313" key="1">
    <source>
        <dbReference type="EMBL" id="MDV2477627.1"/>
    </source>
</evidence>
<sequence length="222" mass="24334">MSHAEIVEFVEAMQPARMQESVDGWGRAQVQLDDHLEVFRDAISAVFAEHWTGTTASAAGRGVADYSTSLTQLTSALALVTNSLGYASVGIEQVKQRLPEPPQSTWSDELRSFSIATASLSAVNIAGRVNNLFHEEEEARATAVRIMQEDYAPTVTTSDSRVPVLPAAFDPTADGNAGSGGISRVRRRNRLVGVRSGQRQQRVGRFVGIAHGLWRRHRRHDR</sequence>
<organism evidence="1 2">
    <name type="scientific">Rhodococcus zopfii</name>
    <dbReference type="NCBI Taxonomy" id="43772"/>
    <lineage>
        <taxon>Bacteria</taxon>
        <taxon>Bacillati</taxon>
        <taxon>Actinomycetota</taxon>
        <taxon>Actinomycetes</taxon>
        <taxon>Mycobacteriales</taxon>
        <taxon>Nocardiaceae</taxon>
        <taxon>Rhodococcus</taxon>
    </lineage>
</organism>
<name>A0ABU3WUD6_9NOCA</name>
<comment type="caution">
    <text evidence="1">The sequence shown here is derived from an EMBL/GenBank/DDBJ whole genome shotgun (WGS) entry which is preliminary data.</text>
</comment>
<keyword evidence="2" id="KW-1185">Reference proteome</keyword>
<dbReference type="EMBL" id="WBMO01000005">
    <property type="protein sequence ID" value="MDV2477627.1"/>
    <property type="molecule type" value="Genomic_DNA"/>
</dbReference>
<evidence type="ECO:0000313" key="2">
    <source>
        <dbReference type="Proteomes" id="UP001275440"/>
    </source>
</evidence>
<reference evidence="1 2" key="1">
    <citation type="submission" date="2019-10" db="EMBL/GenBank/DDBJ databases">
        <title>Draft Genome Assembly of Rhodococcus zopfii DSM44189.</title>
        <authorList>
            <person name="Sutton J.M."/>
            <person name="Akob D.M."/>
            <person name="Bushman T.J."/>
        </authorList>
    </citation>
    <scope>NUCLEOTIDE SEQUENCE [LARGE SCALE GENOMIC DNA]</scope>
    <source>
        <strain evidence="1 2">DSM 44189</strain>
    </source>
</reference>
<accession>A0ABU3WUD6</accession>
<protein>
    <submittedName>
        <fullName evidence="1">Uncharacterized protein</fullName>
    </submittedName>
</protein>
<proteinExistence type="predicted"/>
<dbReference type="InterPro" id="IPR038332">
    <property type="entry name" value="PPE_sf"/>
</dbReference>
<gene>
    <name evidence="1" type="ORF">F8M49_23615</name>
</gene>